<gene>
    <name evidence="3" type="ORF">LACBIDRAFT_326725</name>
</gene>
<dbReference type="RefSeq" id="XP_001880802.1">
    <property type="nucleotide sequence ID" value="XM_001880767.1"/>
</dbReference>
<protein>
    <submittedName>
        <fullName evidence="3">Predicted protein</fullName>
    </submittedName>
</protein>
<feature type="compositionally biased region" description="Polar residues" evidence="1">
    <location>
        <begin position="996"/>
        <end position="1006"/>
    </location>
</feature>
<organism evidence="4">
    <name type="scientific">Laccaria bicolor (strain S238N-H82 / ATCC MYA-4686)</name>
    <name type="common">Bicoloured deceiver</name>
    <name type="synonym">Laccaria laccata var. bicolor</name>
    <dbReference type="NCBI Taxonomy" id="486041"/>
    <lineage>
        <taxon>Eukaryota</taxon>
        <taxon>Fungi</taxon>
        <taxon>Dikarya</taxon>
        <taxon>Basidiomycota</taxon>
        <taxon>Agaricomycotina</taxon>
        <taxon>Agaricomycetes</taxon>
        <taxon>Agaricomycetidae</taxon>
        <taxon>Agaricales</taxon>
        <taxon>Agaricineae</taxon>
        <taxon>Hydnangiaceae</taxon>
        <taxon>Laccaria</taxon>
    </lineage>
</organism>
<reference evidence="3 4" key="1">
    <citation type="journal article" date="2008" name="Nature">
        <title>The genome of Laccaria bicolor provides insights into mycorrhizal symbiosis.</title>
        <authorList>
            <person name="Martin F."/>
            <person name="Aerts A."/>
            <person name="Ahren D."/>
            <person name="Brun A."/>
            <person name="Danchin E.G.J."/>
            <person name="Duchaussoy F."/>
            <person name="Gibon J."/>
            <person name="Kohler A."/>
            <person name="Lindquist E."/>
            <person name="Pereda V."/>
            <person name="Salamov A."/>
            <person name="Shapiro H.J."/>
            <person name="Wuyts J."/>
            <person name="Blaudez D."/>
            <person name="Buee M."/>
            <person name="Brokstein P."/>
            <person name="Canbaeck B."/>
            <person name="Cohen D."/>
            <person name="Courty P.E."/>
            <person name="Coutinho P.M."/>
            <person name="Delaruelle C."/>
            <person name="Detter J.C."/>
            <person name="Deveau A."/>
            <person name="DiFazio S."/>
            <person name="Duplessis S."/>
            <person name="Fraissinet-Tachet L."/>
            <person name="Lucic E."/>
            <person name="Frey-Klett P."/>
            <person name="Fourrey C."/>
            <person name="Feussner I."/>
            <person name="Gay G."/>
            <person name="Grimwood J."/>
            <person name="Hoegger P.J."/>
            <person name="Jain P."/>
            <person name="Kilaru S."/>
            <person name="Labbe J."/>
            <person name="Lin Y.C."/>
            <person name="Legue V."/>
            <person name="Le Tacon F."/>
            <person name="Marmeisse R."/>
            <person name="Melayah D."/>
            <person name="Montanini B."/>
            <person name="Muratet M."/>
            <person name="Nehls U."/>
            <person name="Niculita-Hirzel H."/>
            <person name="Oudot-Le Secq M.P."/>
            <person name="Peter M."/>
            <person name="Quesneville H."/>
            <person name="Rajashekar B."/>
            <person name="Reich M."/>
            <person name="Rouhier N."/>
            <person name="Schmutz J."/>
            <person name="Yin T."/>
            <person name="Chalot M."/>
            <person name="Henrissat B."/>
            <person name="Kuees U."/>
            <person name="Lucas S."/>
            <person name="Van de Peer Y."/>
            <person name="Podila G.K."/>
            <person name="Polle A."/>
            <person name="Pukkila P.J."/>
            <person name="Richardson P.M."/>
            <person name="Rouze P."/>
            <person name="Sanders I.R."/>
            <person name="Stajich J.E."/>
            <person name="Tunlid A."/>
            <person name="Tuskan G."/>
            <person name="Grigoriev I.V."/>
        </authorList>
    </citation>
    <scope>NUCLEOTIDE SEQUENCE [LARGE SCALE GENOMIC DNA]</scope>
    <source>
        <strain evidence="4">S238N-H82 / ATCC MYA-4686</strain>
    </source>
</reference>
<feature type="region of interest" description="Disordered" evidence="1">
    <location>
        <begin position="497"/>
        <end position="517"/>
    </location>
</feature>
<feature type="region of interest" description="Disordered" evidence="1">
    <location>
        <begin position="1256"/>
        <end position="1286"/>
    </location>
</feature>
<dbReference type="KEGG" id="lbc:LACBIDRAFT_326725"/>
<feature type="compositionally biased region" description="Basic residues" evidence="1">
    <location>
        <begin position="848"/>
        <end position="865"/>
    </location>
</feature>
<dbReference type="HOGENOM" id="CLU_005744_0_0_1"/>
<keyword evidence="2" id="KW-0812">Transmembrane</keyword>
<feature type="compositionally biased region" description="Polar residues" evidence="1">
    <location>
        <begin position="646"/>
        <end position="659"/>
    </location>
</feature>
<keyword evidence="4" id="KW-1185">Reference proteome</keyword>
<dbReference type="GeneID" id="6076351"/>
<feature type="region of interest" description="Disordered" evidence="1">
    <location>
        <begin position="768"/>
        <end position="896"/>
    </location>
</feature>
<dbReference type="Proteomes" id="UP000001194">
    <property type="component" value="Unassembled WGS sequence"/>
</dbReference>
<name>B0D9G7_LACBS</name>
<sequence>MASGQAMPEPMNATPHHSKVKVSLSFADTTFVAGTHVSGKMEMECRADKGLGIGVMMVELFAVQELCSRDHSATSVFLYSRRLFQGPNLPPSNAVQAHPIPGYPVLPPHYHQARRGRSTFLFRIPIPESSPSAINFGSGLAKVRYELRASVGVFWKGERRLVTDNRALEVVAAYPYEETYGGKESQGVVVGEKGKFWMQGTLVGGAVVAGGTACVELQVKNHSTKKVGLTLSLTRTLVLPGSKGPANQPLRISDMLTVVPFRGAEYTIPPGAEGVASLVFDVPKEARGVRGGTLVGDETEPPRTTESLFEVRCSVEIKMAMGFGSKDIVLELPVTFVHPLAVPPPDNPHYSSPASAYPYTSPVPETSVYPDLTNQFYPALPMSPPPFQLPYVDQNHVWLPPSLPLPITPQPLAQPYPYISPQIQQMPYFGPLPPIPNVPVHAHGYTTRPLSAGANTSVSQVPLPGMGNVPASGTEFEPEEGKGELALRVATHLRLSSRHRSVSPQSHRYPLPLPPPSHVEAPPPIKNFRSLPPPPLLLPQNNLFGSPPASEGVVHSPRPQLTPKHSFTVDPITHHTLPKSERVEQLERMADAVVERSKDLSGDLPKTDGGVAMLSNRMNNDLDVDINKTLPGPPVPAEILKSKAYQLSSPSSTQANANSFPPPSQPPQSMLLLPLDEKTPPTPTLMAVHPTRYPRGNNVLLGVGGCGESGLDALERRLLMEVGTRKLDPCRKRPDARSAVMPIAIPNKSPEPLNDSAISSLTLADHAAYQDQDHEHEPEPEVDHDSDADVEAKTHRGGRSSGSGEERGRSIGNVTDGSRGARARGRPEALSRRDEKLFLEDNNAKTEKKGKKKRTSDKVRSKTAAKGRVAAWLGGIDPDVPPQEEEVIPPSPSVARTPSDLAEPCNLFDVLGGIPVEQTATAMPVEYPQPEVVQQDVSSAPNPRSSGFMPLATLKRDPAQRHLVTKEMSVVEEARRVASLWSSASPVVNVVDAPVTSPSQPTTQSVRTERKVSPPSTIKAAPKARGYAAAVCPPVRNVWKLPDPTIKGEADPAPAVPPKKAVQPSPRLPAFPSLTTPNKDPEVKYDIRSARGGRGGKVAAVASIWASAAANNNTAKPQVLRDGITSPAAKPVRPPGKHGTPPRLGPAAEPKARDPLPPMSRRPQKAPRKPQSATVLSTTQGPVTNIRSKSTDALSPKCVDQSPTTKVFRSPGQLTPTNLSSPVLSTTEPRLHELTGRKTEPQALIKSSSVPAVISPSHATPMLSSTASLARPRAGGGGLKVGPGNKAPIIGLGPPSSFPSQQPRGISAKPAAAPGDLAFGQARLRDLIKKYQGQVVNALPIMTAIFTFLFLHMIQCLFTFAAPNTPKS</sequence>
<feature type="compositionally biased region" description="Polar residues" evidence="1">
    <location>
        <begin position="1201"/>
        <end position="1225"/>
    </location>
</feature>
<dbReference type="InParanoid" id="B0D9G7"/>
<feature type="compositionally biased region" description="Basic and acidic residues" evidence="1">
    <location>
        <begin position="771"/>
        <end position="794"/>
    </location>
</feature>
<feature type="compositionally biased region" description="Basic and acidic residues" evidence="1">
    <location>
        <begin position="825"/>
        <end position="847"/>
    </location>
</feature>
<dbReference type="EMBL" id="DS547101">
    <property type="protein sequence ID" value="EDR08577.1"/>
    <property type="molecule type" value="Genomic_DNA"/>
</dbReference>
<feature type="transmembrane region" description="Helical" evidence="2">
    <location>
        <begin position="1338"/>
        <end position="1362"/>
    </location>
</feature>
<accession>B0D9G7</accession>
<feature type="region of interest" description="Disordered" evidence="1">
    <location>
        <begin position="992"/>
        <end position="1017"/>
    </location>
</feature>
<feature type="compositionally biased region" description="Polar residues" evidence="1">
    <location>
        <begin position="1171"/>
        <end position="1193"/>
    </location>
</feature>
<evidence type="ECO:0000313" key="4">
    <source>
        <dbReference type="Proteomes" id="UP000001194"/>
    </source>
</evidence>
<feature type="region of interest" description="Disordered" evidence="1">
    <location>
        <begin position="646"/>
        <end position="669"/>
    </location>
</feature>
<feature type="region of interest" description="Disordered" evidence="1">
    <location>
        <begin position="1045"/>
        <end position="1083"/>
    </location>
</feature>
<keyword evidence="2" id="KW-0472">Membrane</keyword>
<feature type="region of interest" description="Disordered" evidence="1">
    <location>
        <begin position="1125"/>
        <end position="1225"/>
    </location>
</feature>
<proteinExistence type="predicted"/>
<evidence type="ECO:0000256" key="1">
    <source>
        <dbReference type="SAM" id="MobiDB-lite"/>
    </source>
</evidence>
<keyword evidence="2" id="KW-1133">Transmembrane helix</keyword>
<evidence type="ECO:0000256" key="2">
    <source>
        <dbReference type="SAM" id="Phobius"/>
    </source>
</evidence>
<dbReference type="OrthoDB" id="298939at2759"/>
<evidence type="ECO:0000313" key="3">
    <source>
        <dbReference type="EMBL" id="EDR08577.1"/>
    </source>
</evidence>